<sequence>MKSENFRAALTKIGNIVLVSAAFLLALALINKTFASPSPSAGSQSTRQPGLWSQRLDTWQEEVEAAIDRCDDSTTMMATKMSAYDKGSITRDGLLESASEAWQVCDQEWQQFPQKRQVVSTDTIFQSHIDRAFRDCKLAIFLRREAAKTVKSGLTGTLSLEKFETRMHRIVYDITTQTRTCDSTASSLRAVNERLRD</sequence>
<evidence type="ECO:0000313" key="1">
    <source>
        <dbReference type="EMBL" id="QZD87654.1"/>
    </source>
</evidence>
<organism evidence="1 2">
    <name type="scientific">Qipengyuania psychrotolerans</name>
    <dbReference type="NCBI Taxonomy" id="2867238"/>
    <lineage>
        <taxon>Bacteria</taxon>
        <taxon>Pseudomonadati</taxon>
        <taxon>Pseudomonadota</taxon>
        <taxon>Alphaproteobacteria</taxon>
        <taxon>Sphingomonadales</taxon>
        <taxon>Erythrobacteraceae</taxon>
        <taxon>Qipengyuania</taxon>
    </lineage>
</organism>
<dbReference type="EMBL" id="CP081297">
    <property type="protein sequence ID" value="QZD87654.1"/>
    <property type="molecule type" value="Genomic_DNA"/>
</dbReference>
<proteinExistence type="predicted"/>
<dbReference type="Proteomes" id="UP000824280">
    <property type="component" value="Chromosome"/>
</dbReference>
<reference evidence="1 2" key="1">
    <citation type="submission" date="2021-08" db="EMBL/GenBank/DDBJ databases">
        <title>Comparative Genomics Analysis of the Genus Qipengyuania Reveals Extensive Genetic Diversity and Metabolic Versatility, Including the Description of Fifteen Novel Species.</title>
        <authorList>
            <person name="Liu Y."/>
        </authorList>
    </citation>
    <scope>NUCLEOTIDE SEQUENCE [LARGE SCALE GENOMIC DNA]</scope>
    <source>
        <strain evidence="1 2">1XM2-8</strain>
    </source>
</reference>
<name>A0ABX8ZFJ3_9SPHN</name>
<evidence type="ECO:0008006" key="3">
    <source>
        <dbReference type="Google" id="ProtNLM"/>
    </source>
</evidence>
<gene>
    <name evidence="1" type="ORF">K3166_02835</name>
</gene>
<dbReference type="RefSeq" id="WP_221423191.1">
    <property type="nucleotide sequence ID" value="NZ_CP081297.1"/>
</dbReference>
<accession>A0ABX8ZFJ3</accession>
<keyword evidence="2" id="KW-1185">Reference proteome</keyword>
<evidence type="ECO:0000313" key="2">
    <source>
        <dbReference type="Proteomes" id="UP000824280"/>
    </source>
</evidence>
<protein>
    <recommendedName>
        <fullName evidence="3">DUF1311 domain-containing protein</fullName>
    </recommendedName>
</protein>